<accession>A0A1J5PVU6</accession>
<proteinExistence type="predicted"/>
<evidence type="ECO:0000313" key="2">
    <source>
        <dbReference type="EMBL" id="OIQ69411.1"/>
    </source>
</evidence>
<protein>
    <submittedName>
        <fullName evidence="2">Uncharacterized protein</fullName>
    </submittedName>
</protein>
<feature type="region of interest" description="Disordered" evidence="1">
    <location>
        <begin position="1"/>
        <end position="38"/>
    </location>
</feature>
<gene>
    <name evidence="2" type="ORF">GALL_489910</name>
</gene>
<sequence length="94" mass="9564">MAGTQGGRRGRRSSDATEPLGSLAGSANGSAPGPESCSACGGTTLTRVRIVLTDSTPAVFVSCHACEHKGWFEDGGDGTELGLDWVTVHSAKKS</sequence>
<comment type="caution">
    <text evidence="2">The sequence shown here is derived from an EMBL/GenBank/DDBJ whole genome shotgun (WGS) entry which is preliminary data.</text>
</comment>
<organism evidence="2">
    <name type="scientific">mine drainage metagenome</name>
    <dbReference type="NCBI Taxonomy" id="410659"/>
    <lineage>
        <taxon>unclassified sequences</taxon>
        <taxon>metagenomes</taxon>
        <taxon>ecological metagenomes</taxon>
    </lineage>
</organism>
<evidence type="ECO:0000256" key="1">
    <source>
        <dbReference type="SAM" id="MobiDB-lite"/>
    </source>
</evidence>
<dbReference type="EMBL" id="MLJW01004745">
    <property type="protein sequence ID" value="OIQ69411.1"/>
    <property type="molecule type" value="Genomic_DNA"/>
</dbReference>
<dbReference type="AlphaFoldDB" id="A0A1J5PVU6"/>
<name>A0A1J5PVU6_9ZZZZ</name>
<reference evidence="2" key="1">
    <citation type="submission" date="2016-10" db="EMBL/GenBank/DDBJ databases">
        <title>Sequence of Gallionella enrichment culture.</title>
        <authorList>
            <person name="Poehlein A."/>
            <person name="Muehling M."/>
            <person name="Daniel R."/>
        </authorList>
    </citation>
    <scope>NUCLEOTIDE SEQUENCE</scope>
</reference>